<dbReference type="Pfam" id="PF12937">
    <property type="entry name" value="F-box-like"/>
    <property type="match status" value="1"/>
</dbReference>
<proteinExistence type="predicted"/>
<protein>
    <recommendedName>
        <fullName evidence="5">F-box domain-containing protein</fullName>
    </recommendedName>
</protein>
<sequence>MAVPANLCTTGGDSDPVSSPNRLTSSDLSHLLISPESANISFEPAPNNRHCELPVEIWLHIFSFITEPRNLLSVSQVSKAWMDLAEDEALWQNLCNQCQFNAEVHKRNRMAIPTSARPSESEGEPLAEMEEFASVPMDPALEWLYKRRNAQSLRAYSDPAHSFSYRTFFKRSYQTLHNWRGGGRLLRAHPIPATSAESGVNCVALDSEWVIVGLSNGKLGVFSAYTGVLSRMLLGHEGGVWCLQLIGRRGLNLRRKGDEEGIDTELTKPIFPGALKEAIGLDPKPPEIVALMDDSPQGDDSESPSNHTTRLLGKPSEPSGLSHGWGQPNSLIVSGGLDKTLKVWDVQSGSCIYALNGHTGTIRCLKTLHFRPIAVSGSRDGTLRVWNIQWGVELRVLNGHQGSVRCLDVCGSRVVSGSYDSSCRIWDIDSGQCLHVLQGHHRKVFCIAFDGVRIASSGEDADIRIWDPDTGVCLASLHTHTTPIFQLQLSSPHLAVFDGELWRDTKDTPPSSARACYEPLVLSASVDGFVAAHSLETFQERYRIAAHRSVVTSLQFDEHFIVTGGRDGLVRVFETGTGKLVRDWYTTPALNSQHMPIVHPRLRGNSPSPGRAAIISSTHSAPPISPFSDEGAYSRPAETVWRVAFGGCLSAPVGDGPSASSPGHDLACEHDMRGKDVCLITSRRKGRTVVEIWRMAPKLSDRAMHMQEQV</sequence>
<accession>A0ABR3JEF5</accession>
<dbReference type="InterPro" id="IPR020472">
    <property type="entry name" value="WD40_PAC1"/>
</dbReference>
<dbReference type="InterPro" id="IPR001810">
    <property type="entry name" value="F-box_dom"/>
</dbReference>
<dbReference type="Proteomes" id="UP001556367">
    <property type="component" value="Unassembled WGS sequence"/>
</dbReference>
<evidence type="ECO:0000313" key="6">
    <source>
        <dbReference type="EMBL" id="KAL0954108.1"/>
    </source>
</evidence>
<dbReference type="PROSITE" id="PS00678">
    <property type="entry name" value="WD_REPEATS_1"/>
    <property type="match status" value="3"/>
</dbReference>
<feature type="repeat" description="WD" evidence="3">
    <location>
        <begin position="397"/>
        <end position="436"/>
    </location>
</feature>
<comment type="caution">
    <text evidence="6">The sequence shown here is derived from an EMBL/GenBank/DDBJ whole genome shotgun (WGS) entry which is preliminary data.</text>
</comment>
<evidence type="ECO:0000259" key="5">
    <source>
        <dbReference type="PROSITE" id="PS50181"/>
    </source>
</evidence>
<dbReference type="InterPro" id="IPR001680">
    <property type="entry name" value="WD40_rpt"/>
</dbReference>
<dbReference type="EMBL" id="JASNQZ010000008">
    <property type="protein sequence ID" value="KAL0954108.1"/>
    <property type="molecule type" value="Genomic_DNA"/>
</dbReference>
<evidence type="ECO:0000256" key="1">
    <source>
        <dbReference type="ARBA" id="ARBA00022574"/>
    </source>
</evidence>
<dbReference type="Gene3D" id="1.20.1280.50">
    <property type="match status" value="1"/>
</dbReference>
<dbReference type="PROSITE" id="PS50294">
    <property type="entry name" value="WD_REPEATS_REGION"/>
    <property type="match status" value="3"/>
</dbReference>
<evidence type="ECO:0000256" key="4">
    <source>
        <dbReference type="SAM" id="MobiDB-lite"/>
    </source>
</evidence>
<feature type="repeat" description="WD" evidence="3">
    <location>
        <begin position="355"/>
        <end position="396"/>
    </location>
</feature>
<reference evidence="7" key="1">
    <citation type="submission" date="2024-06" db="EMBL/GenBank/DDBJ databases">
        <title>Multi-omics analyses provide insights into the biosynthesis of the anticancer antibiotic pleurotin in Hohenbuehelia grisea.</title>
        <authorList>
            <person name="Weaver J.A."/>
            <person name="Alberti F."/>
        </authorList>
    </citation>
    <scope>NUCLEOTIDE SEQUENCE [LARGE SCALE GENOMIC DNA]</scope>
    <source>
        <strain evidence="7">T-177</strain>
    </source>
</reference>
<feature type="region of interest" description="Disordered" evidence="4">
    <location>
        <begin position="286"/>
        <end position="325"/>
    </location>
</feature>
<keyword evidence="1 3" id="KW-0853">WD repeat</keyword>
<keyword evidence="7" id="KW-1185">Reference proteome</keyword>
<dbReference type="InterPro" id="IPR019775">
    <property type="entry name" value="WD40_repeat_CS"/>
</dbReference>
<dbReference type="PROSITE" id="PS50181">
    <property type="entry name" value="FBOX"/>
    <property type="match status" value="1"/>
</dbReference>
<name>A0ABR3JEF5_9AGAR</name>
<dbReference type="SMART" id="SM00320">
    <property type="entry name" value="WD40"/>
    <property type="match status" value="7"/>
</dbReference>
<evidence type="ECO:0000313" key="7">
    <source>
        <dbReference type="Proteomes" id="UP001556367"/>
    </source>
</evidence>
<dbReference type="PANTHER" id="PTHR22847:SF732">
    <property type="entry name" value="F-BOX DOMAIN-CONTAINING PROTEIN"/>
    <property type="match status" value="1"/>
</dbReference>
<evidence type="ECO:0000256" key="2">
    <source>
        <dbReference type="ARBA" id="ARBA00022737"/>
    </source>
</evidence>
<feature type="compositionally biased region" description="Polar residues" evidence="4">
    <location>
        <begin position="7"/>
        <end position="20"/>
    </location>
</feature>
<dbReference type="Pfam" id="PF00400">
    <property type="entry name" value="WD40"/>
    <property type="match status" value="5"/>
</dbReference>
<dbReference type="SMART" id="SM00256">
    <property type="entry name" value="FBOX"/>
    <property type="match status" value="1"/>
</dbReference>
<feature type="repeat" description="WD" evidence="3">
    <location>
        <begin position="437"/>
        <end position="476"/>
    </location>
</feature>
<keyword evidence="2" id="KW-0677">Repeat</keyword>
<dbReference type="InterPro" id="IPR015943">
    <property type="entry name" value="WD40/YVTN_repeat-like_dom_sf"/>
</dbReference>
<feature type="repeat" description="WD" evidence="3">
    <location>
        <begin position="325"/>
        <end position="354"/>
    </location>
</feature>
<dbReference type="InterPro" id="IPR036047">
    <property type="entry name" value="F-box-like_dom_sf"/>
</dbReference>
<organism evidence="6 7">
    <name type="scientific">Hohenbuehelia grisea</name>
    <dbReference type="NCBI Taxonomy" id="104357"/>
    <lineage>
        <taxon>Eukaryota</taxon>
        <taxon>Fungi</taxon>
        <taxon>Dikarya</taxon>
        <taxon>Basidiomycota</taxon>
        <taxon>Agaricomycotina</taxon>
        <taxon>Agaricomycetes</taxon>
        <taxon>Agaricomycetidae</taxon>
        <taxon>Agaricales</taxon>
        <taxon>Pleurotineae</taxon>
        <taxon>Pleurotaceae</taxon>
        <taxon>Hohenbuehelia</taxon>
    </lineage>
</organism>
<feature type="repeat" description="WD" evidence="3">
    <location>
        <begin position="544"/>
        <end position="583"/>
    </location>
</feature>
<dbReference type="SUPFAM" id="SSF81383">
    <property type="entry name" value="F-box domain"/>
    <property type="match status" value="1"/>
</dbReference>
<dbReference type="PANTHER" id="PTHR22847">
    <property type="entry name" value="WD40 REPEAT PROTEIN"/>
    <property type="match status" value="1"/>
</dbReference>
<dbReference type="InterPro" id="IPR011047">
    <property type="entry name" value="Quinoprotein_ADH-like_sf"/>
</dbReference>
<dbReference type="PROSITE" id="PS50082">
    <property type="entry name" value="WD_REPEATS_2"/>
    <property type="match status" value="5"/>
</dbReference>
<dbReference type="PRINTS" id="PR00320">
    <property type="entry name" value="GPROTEINBRPT"/>
</dbReference>
<feature type="region of interest" description="Disordered" evidence="4">
    <location>
        <begin position="1"/>
        <end position="20"/>
    </location>
</feature>
<gene>
    <name evidence="6" type="ORF">HGRIS_005254</name>
</gene>
<dbReference type="InterPro" id="IPR036322">
    <property type="entry name" value="WD40_repeat_dom_sf"/>
</dbReference>
<evidence type="ECO:0000256" key="3">
    <source>
        <dbReference type="PROSITE-ProRule" id="PRU00221"/>
    </source>
</evidence>
<feature type="domain" description="F-box" evidence="5">
    <location>
        <begin position="47"/>
        <end position="94"/>
    </location>
</feature>
<dbReference type="SUPFAM" id="SSF50978">
    <property type="entry name" value="WD40 repeat-like"/>
    <property type="match status" value="1"/>
</dbReference>
<dbReference type="Gene3D" id="2.130.10.10">
    <property type="entry name" value="YVTN repeat-like/Quinoprotein amine dehydrogenase"/>
    <property type="match status" value="2"/>
</dbReference>
<dbReference type="SUPFAM" id="SSF50998">
    <property type="entry name" value="Quinoprotein alcohol dehydrogenase-like"/>
    <property type="match status" value="1"/>
</dbReference>
<dbReference type="CDD" id="cd00200">
    <property type="entry name" value="WD40"/>
    <property type="match status" value="1"/>
</dbReference>